<dbReference type="EMBL" id="SLUO01000011">
    <property type="protein sequence ID" value="TCL56538.1"/>
    <property type="molecule type" value="Genomic_DNA"/>
</dbReference>
<dbReference type="PANTHER" id="PTHR43047">
    <property type="entry name" value="TWO-COMPONENT HISTIDINE PROTEIN KINASE"/>
    <property type="match status" value="1"/>
</dbReference>
<proteinExistence type="inferred from homology"/>
<protein>
    <recommendedName>
        <fullName evidence="8">Circadian input-output histidine kinase CikA</fullName>
        <ecNumber evidence="3">2.7.13.3</ecNumber>
    </recommendedName>
</protein>
<dbReference type="Gene3D" id="1.10.287.130">
    <property type="match status" value="1"/>
</dbReference>
<dbReference type="InterPro" id="IPR036097">
    <property type="entry name" value="HisK_dim/P_sf"/>
</dbReference>
<dbReference type="Pfam" id="PF00512">
    <property type="entry name" value="HisKA"/>
    <property type="match status" value="1"/>
</dbReference>
<comment type="similarity">
    <text evidence="2">In the N-terminal section; belongs to the phytochrome family.</text>
</comment>
<dbReference type="InterPro" id="IPR036890">
    <property type="entry name" value="HATPase_C_sf"/>
</dbReference>
<dbReference type="GO" id="GO:0009927">
    <property type="term" value="F:histidine phosphotransfer kinase activity"/>
    <property type="evidence" value="ECO:0007669"/>
    <property type="project" value="TreeGrafter"/>
</dbReference>
<gene>
    <name evidence="10" type="ORF">EDD76_11132</name>
</gene>
<keyword evidence="5" id="KW-0808">Transferase</keyword>
<evidence type="ECO:0000256" key="2">
    <source>
        <dbReference type="ARBA" id="ARBA00006402"/>
    </source>
</evidence>
<dbReference type="PROSITE" id="PS50109">
    <property type="entry name" value="HIS_KIN"/>
    <property type="match status" value="1"/>
</dbReference>
<evidence type="ECO:0000313" key="11">
    <source>
        <dbReference type="Proteomes" id="UP000295718"/>
    </source>
</evidence>
<evidence type="ECO:0000313" key="10">
    <source>
        <dbReference type="EMBL" id="TCL56538.1"/>
    </source>
</evidence>
<dbReference type="Proteomes" id="UP000295718">
    <property type="component" value="Unassembled WGS sequence"/>
</dbReference>
<dbReference type="InterPro" id="IPR003661">
    <property type="entry name" value="HisK_dim/P_dom"/>
</dbReference>
<keyword evidence="4" id="KW-0597">Phosphoprotein</keyword>
<dbReference type="AlphaFoldDB" id="A0A4R1QRU3"/>
<evidence type="ECO:0000259" key="9">
    <source>
        <dbReference type="PROSITE" id="PS50109"/>
    </source>
</evidence>
<evidence type="ECO:0000256" key="4">
    <source>
        <dbReference type="ARBA" id="ARBA00022553"/>
    </source>
</evidence>
<dbReference type="STRING" id="1469948.GCA_000732725_01519"/>
<dbReference type="InterPro" id="IPR003594">
    <property type="entry name" value="HATPase_dom"/>
</dbReference>
<sequence>MKKAAFRKKGCFFNILSGKIVTVSAGEGGIYMEQKRMIEILMQEALEIIIMFSRDGSILKYNKAAGEELGYGERLYGINIAEVLRKEFEIESDVAVVMECLKSRKETAVYRSNGTCFGARIHIEYDSEADIYFLFALDMEVNREMANEVSRIKAVASQAMEVKNEFVANITHELRTPVNGIRGHVENLKDTYLTTEQRRTLHIIEHCCSNMSSIINNILDFSKLQSGKFELENRKFDLREMMENIVSANLATVNEKGLKLTLNVEESVPQVMIGDELRLTQILNNLLSNAVKFTSAGFIRIEVAVTLRFSDEIELFFMVVDSGIGISKEEQDRLFQSFSQVDTSITRRYGGTGLGLTISKELVELMNGKIYLQSEKGRGSNFSFSIRLHTVEMTDDRAEYKKEVKQFLGQYSEEMQYKQVEEYYRFGSEENKNELASRMEKLVLCIELGSWEKAEFWAGELSKLLKRAGTDVKRAALKLEMAVRKEDYDKSMMLHEDLKRLLLEKTGEMDYGF</sequence>
<dbReference type="Pfam" id="PF02518">
    <property type="entry name" value="HATPase_c"/>
    <property type="match status" value="1"/>
</dbReference>
<dbReference type="SMART" id="SM00387">
    <property type="entry name" value="HATPase_c"/>
    <property type="match status" value="1"/>
</dbReference>
<keyword evidence="6 10" id="KW-0418">Kinase</keyword>
<organism evidence="10 11">
    <name type="scientific">Kineothrix alysoides</name>
    <dbReference type="NCBI Taxonomy" id="1469948"/>
    <lineage>
        <taxon>Bacteria</taxon>
        <taxon>Bacillati</taxon>
        <taxon>Bacillota</taxon>
        <taxon>Clostridia</taxon>
        <taxon>Lachnospirales</taxon>
        <taxon>Lachnospiraceae</taxon>
        <taxon>Kineothrix</taxon>
    </lineage>
</organism>
<evidence type="ECO:0000256" key="7">
    <source>
        <dbReference type="ARBA" id="ARBA00023012"/>
    </source>
</evidence>
<name>A0A4R1QRU3_9FIRM</name>
<evidence type="ECO:0000256" key="3">
    <source>
        <dbReference type="ARBA" id="ARBA00012438"/>
    </source>
</evidence>
<dbReference type="CDD" id="cd00082">
    <property type="entry name" value="HisKA"/>
    <property type="match status" value="1"/>
</dbReference>
<keyword evidence="11" id="KW-1185">Reference proteome</keyword>
<dbReference type="CDD" id="cd16922">
    <property type="entry name" value="HATPase_EvgS-ArcB-TorS-like"/>
    <property type="match status" value="1"/>
</dbReference>
<evidence type="ECO:0000256" key="1">
    <source>
        <dbReference type="ARBA" id="ARBA00000085"/>
    </source>
</evidence>
<dbReference type="EC" id="2.7.13.3" evidence="3"/>
<evidence type="ECO:0000256" key="8">
    <source>
        <dbReference type="ARBA" id="ARBA00074306"/>
    </source>
</evidence>
<dbReference type="SMART" id="SM00388">
    <property type="entry name" value="HisKA"/>
    <property type="match status" value="1"/>
</dbReference>
<feature type="domain" description="Histidine kinase" evidence="9">
    <location>
        <begin position="169"/>
        <end position="390"/>
    </location>
</feature>
<dbReference type="SUPFAM" id="SSF55874">
    <property type="entry name" value="ATPase domain of HSP90 chaperone/DNA topoisomerase II/histidine kinase"/>
    <property type="match status" value="1"/>
</dbReference>
<dbReference type="SUPFAM" id="SSF47384">
    <property type="entry name" value="Homodimeric domain of signal transducing histidine kinase"/>
    <property type="match status" value="1"/>
</dbReference>
<dbReference type="SUPFAM" id="SSF55785">
    <property type="entry name" value="PYP-like sensor domain (PAS domain)"/>
    <property type="match status" value="1"/>
</dbReference>
<keyword evidence="7" id="KW-0902">Two-component regulatory system</keyword>
<dbReference type="InterPro" id="IPR005467">
    <property type="entry name" value="His_kinase_dom"/>
</dbReference>
<comment type="caution">
    <text evidence="10">The sequence shown here is derived from an EMBL/GenBank/DDBJ whole genome shotgun (WGS) entry which is preliminary data.</text>
</comment>
<dbReference type="FunFam" id="3.30.565.10:FF:000010">
    <property type="entry name" value="Sensor histidine kinase RcsC"/>
    <property type="match status" value="1"/>
</dbReference>
<reference evidence="10 11" key="1">
    <citation type="submission" date="2019-03" db="EMBL/GenBank/DDBJ databases">
        <title>Genomic Encyclopedia of Type Strains, Phase IV (KMG-IV): sequencing the most valuable type-strain genomes for metagenomic binning, comparative biology and taxonomic classification.</title>
        <authorList>
            <person name="Goeker M."/>
        </authorList>
    </citation>
    <scope>NUCLEOTIDE SEQUENCE [LARGE SCALE GENOMIC DNA]</scope>
    <source>
        <strain evidence="10 11">DSM 100556</strain>
    </source>
</reference>
<dbReference type="PANTHER" id="PTHR43047:SF68">
    <property type="entry name" value="HISTIDINE KINASE 5"/>
    <property type="match status" value="1"/>
</dbReference>
<evidence type="ECO:0000256" key="6">
    <source>
        <dbReference type="ARBA" id="ARBA00022777"/>
    </source>
</evidence>
<accession>A0A4R1QRU3</accession>
<dbReference type="PRINTS" id="PR00344">
    <property type="entry name" value="BCTRLSENSOR"/>
</dbReference>
<dbReference type="Gene3D" id="3.30.565.10">
    <property type="entry name" value="Histidine kinase-like ATPase, C-terminal domain"/>
    <property type="match status" value="1"/>
</dbReference>
<evidence type="ECO:0000256" key="5">
    <source>
        <dbReference type="ARBA" id="ARBA00022679"/>
    </source>
</evidence>
<comment type="catalytic activity">
    <reaction evidence="1">
        <text>ATP + protein L-histidine = ADP + protein N-phospho-L-histidine.</text>
        <dbReference type="EC" id="2.7.13.3"/>
    </reaction>
</comment>
<dbReference type="OrthoDB" id="9813394at2"/>
<dbReference type="GO" id="GO:0000155">
    <property type="term" value="F:phosphorelay sensor kinase activity"/>
    <property type="evidence" value="ECO:0007669"/>
    <property type="project" value="InterPro"/>
</dbReference>
<dbReference type="GO" id="GO:0005886">
    <property type="term" value="C:plasma membrane"/>
    <property type="evidence" value="ECO:0007669"/>
    <property type="project" value="TreeGrafter"/>
</dbReference>
<dbReference type="InterPro" id="IPR035965">
    <property type="entry name" value="PAS-like_dom_sf"/>
</dbReference>
<dbReference type="InterPro" id="IPR004358">
    <property type="entry name" value="Sig_transdc_His_kin-like_C"/>
</dbReference>